<evidence type="ECO:0000313" key="2">
    <source>
        <dbReference type="Proteomes" id="UP001499930"/>
    </source>
</evidence>
<dbReference type="Proteomes" id="UP001499930">
    <property type="component" value="Unassembled WGS sequence"/>
</dbReference>
<name>A0ABP6L1F0_9ACTN</name>
<accession>A0ABP6L1F0</accession>
<proteinExistence type="predicted"/>
<dbReference type="RefSeq" id="WP_344902050.1">
    <property type="nucleotide sequence ID" value="NZ_BAAAWD010000016.1"/>
</dbReference>
<dbReference type="EMBL" id="BAAAWD010000016">
    <property type="protein sequence ID" value="GAA3027456.1"/>
    <property type="molecule type" value="Genomic_DNA"/>
</dbReference>
<comment type="caution">
    <text evidence="1">The sequence shown here is derived from an EMBL/GenBank/DDBJ whole genome shotgun (WGS) entry which is preliminary data.</text>
</comment>
<keyword evidence="2" id="KW-1185">Reference proteome</keyword>
<evidence type="ECO:0000313" key="1">
    <source>
        <dbReference type="EMBL" id="GAA3027456.1"/>
    </source>
</evidence>
<reference evidence="2" key="1">
    <citation type="journal article" date="2019" name="Int. J. Syst. Evol. Microbiol.">
        <title>The Global Catalogue of Microorganisms (GCM) 10K type strain sequencing project: providing services to taxonomists for standard genome sequencing and annotation.</title>
        <authorList>
            <consortium name="The Broad Institute Genomics Platform"/>
            <consortium name="The Broad Institute Genome Sequencing Center for Infectious Disease"/>
            <person name="Wu L."/>
            <person name="Ma J."/>
        </authorList>
    </citation>
    <scope>NUCLEOTIDE SEQUENCE [LARGE SCALE GENOMIC DNA]</scope>
    <source>
        <strain evidence="2">JCM 3106</strain>
    </source>
</reference>
<gene>
    <name evidence="1" type="ORF">GCM10017559_62110</name>
</gene>
<sequence>MSALNSYENNLDSVKESLKISGRSNLLPAAEWAFVEEILMGDKDKAAAFVELMRKANEAGACARMDSEFEIR</sequence>
<organism evidence="1 2">
    <name type="scientific">Streptosporangium longisporum</name>
    <dbReference type="NCBI Taxonomy" id="46187"/>
    <lineage>
        <taxon>Bacteria</taxon>
        <taxon>Bacillati</taxon>
        <taxon>Actinomycetota</taxon>
        <taxon>Actinomycetes</taxon>
        <taxon>Streptosporangiales</taxon>
        <taxon>Streptosporangiaceae</taxon>
        <taxon>Streptosporangium</taxon>
    </lineage>
</organism>
<protein>
    <submittedName>
        <fullName evidence="1">Uncharacterized protein</fullName>
    </submittedName>
</protein>